<keyword evidence="7" id="KW-1133">Transmembrane helix</keyword>
<dbReference type="InterPro" id="IPR039808">
    <property type="entry name" value="Cadherin"/>
</dbReference>
<feature type="compositionally biased region" description="Low complexity" evidence="6">
    <location>
        <begin position="435"/>
        <end position="444"/>
    </location>
</feature>
<dbReference type="SUPFAM" id="SSF49313">
    <property type="entry name" value="Cadherin-like"/>
    <property type="match status" value="2"/>
</dbReference>
<dbReference type="GO" id="GO:0005509">
    <property type="term" value="F:calcium ion binding"/>
    <property type="evidence" value="ECO:0007669"/>
    <property type="project" value="UniProtKB-UniRule"/>
</dbReference>
<dbReference type="InterPro" id="IPR015919">
    <property type="entry name" value="Cadherin-like_sf"/>
</dbReference>
<dbReference type="PROSITE" id="PS50268">
    <property type="entry name" value="CADHERIN_2"/>
    <property type="match status" value="2"/>
</dbReference>
<feature type="domain" description="Cadherin" evidence="8">
    <location>
        <begin position="1172"/>
        <end position="1293"/>
    </location>
</feature>
<dbReference type="GO" id="GO:0016020">
    <property type="term" value="C:membrane"/>
    <property type="evidence" value="ECO:0007669"/>
    <property type="project" value="UniProtKB-SubCell"/>
</dbReference>
<comment type="subcellular location">
    <subcellularLocation>
        <location evidence="1">Membrane</location>
    </subcellularLocation>
</comment>
<evidence type="ECO:0000256" key="1">
    <source>
        <dbReference type="ARBA" id="ARBA00004370"/>
    </source>
</evidence>
<reference evidence="9 10" key="1">
    <citation type="submission" date="2024-10" db="EMBL/GenBank/DDBJ databases">
        <authorList>
            <person name="Kim D."/>
        </authorList>
    </citation>
    <scope>NUCLEOTIDE SEQUENCE [LARGE SCALE GENOMIC DNA]</scope>
    <source>
        <strain evidence="9">BH-2024</strain>
    </source>
</reference>
<evidence type="ECO:0000256" key="2">
    <source>
        <dbReference type="ARBA" id="ARBA00022737"/>
    </source>
</evidence>
<dbReference type="PROSITE" id="PS00232">
    <property type="entry name" value="CADHERIN_1"/>
    <property type="match status" value="1"/>
</dbReference>
<organism evidence="9 10">
    <name type="scientific">Heterodera trifolii</name>
    <dbReference type="NCBI Taxonomy" id="157864"/>
    <lineage>
        <taxon>Eukaryota</taxon>
        <taxon>Metazoa</taxon>
        <taxon>Ecdysozoa</taxon>
        <taxon>Nematoda</taxon>
        <taxon>Chromadorea</taxon>
        <taxon>Rhabditida</taxon>
        <taxon>Tylenchina</taxon>
        <taxon>Tylenchomorpha</taxon>
        <taxon>Tylenchoidea</taxon>
        <taxon>Heteroderidae</taxon>
        <taxon>Heteroderinae</taxon>
        <taxon>Heterodera</taxon>
    </lineage>
</organism>
<evidence type="ECO:0000256" key="4">
    <source>
        <dbReference type="ARBA" id="ARBA00023136"/>
    </source>
</evidence>
<proteinExistence type="predicted"/>
<evidence type="ECO:0000256" key="6">
    <source>
        <dbReference type="SAM" id="MobiDB-lite"/>
    </source>
</evidence>
<evidence type="ECO:0000313" key="9">
    <source>
        <dbReference type="EMBL" id="KAL3112681.1"/>
    </source>
</evidence>
<keyword evidence="4 7" id="KW-0472">Membrane</keyword>
<dbReference type="PRINTS" id="PR00205">
    <property type="entry name" value="CADHERIN"/>
</dbReference>
<sequence>MAQAENGNKRTRLFRLYNNRGTLDRWANGGTFVQFDGPMRIGSELAQGSTVSVTLTEPFFLRPFFRVVPIGASNSTVSSSPIGGSSSASTVLFRPGQAFKLALTRDASELPVKHWDNDGSTTLNITLMAQVMPPSPAATVDAISENFSHYSVHPIEEQHIVIQMISSTKSWPNVPGDPSRQFVTVASQAVRDPNNCSIFRAKVQNWPSKLFPIRLIGAGAGHFSLIVPPSLNNNSSNASGTTKASTTDDDEANNLLILRQPMGAKECSLESTISPLSFLLYMDLSEIYGMPKYVLHPIQLFTSLNNTNNAENAQNAPRFARGRFNVQYNATARAFAPPLVLLAHVVHPSSAPAQRDDDRDVEFGLAQDAAGAAELVEMAPATGIIVPRDDDALAAALRRRSALSLTATLRHRRGNRRVVDKAEVRIELAPEKNGTTEQQQQTETGGTGEAASKSDGDGAETVRFAKPIYAFAIDPLRNQLTSDRIATVGTVDTTPTQMPGGAGNFAFANGTNLLLYNGHRNGGQLPRDYALKVLLRHRLNNSLIDRIDTAIVHVLVAAPSSQPARFPHAFAVRRVPMPSSHSPATAVPKNVLNVLLPTAHDPDLDARLSYTIEKAGGACRDHFGALMNTERCVRAFSLSQRDSSDDDDASSSATSALVVHVDQTAAQPMSEAVLNISVHDAAHAAEPRDYTIMLVKFVAENASSASESAAAEPFSLKKAIANANFPAEITLNDSLPANALVHSFGLALPRPPALSFALFTNLRHFAIGKDSGLLVSTRPLRGLAGKFPMRVDIKYGHEMERIGLKLEVLRSGGKNSGENLKFVKKFDPNGDINLEDENGSISLGEAFFRNSEFSRPNFEKNFPPERPVELLVRVMNCDQSQHTHLPVRLWLPSLELISSHSHKVPLPSSPPVPKAPLAVPETIPTGSYLYSVDFADTPRLDNFRLQIDERQNGTMPTTPVLALARRANSIVVRTARQLNGILARDRPIEVRILEHKSNTQIGHFSLKLESAAPCQPRFSTDQPLRFSVDQDTLRHLPDSSPWLSAGQLRAEFVATGDDSSVRDRCNPLLFSVLQHSVFSSSNHVAATAGQSDNAATQPPAVAVADAAVVRVEPTSGRLSVHARAAELLQQIMLIVTVRSGAYQAKKSVQISVRRPNTALRLPLRFAGVPAAPLLPLLLDIDERAPVGTVLTTVRAVSDEPNDAALVRYRIEAQDDNVKELVEIDAHSGELRLLHSPDFEALPMDTKHLANNLAILNFTIKAQRDGDTVEKQKSAAELDVQLRIHDINDNAPVFDQSNYEFVLERTAPVGTVVGRVNVRDADACDENNGDEGFPSLHLLSCDFHYAREVRHVNPPELAFKLDSTVTDNYGSIWLRTPVDRTPGSFFRLALFATDGKTAGQNATANSDIVSVLVARNAAEMDAATLSTFLSALSLRTRPARPLLHALRHYPAGTATASGASDASPSQSAKVVMQVCFVNGTHVVPYEAVERKLRDADTLEGIDGFEQNLFMASSSLAKGGTEFLGANRQTKLGPTTAASRPSTFGQILLTLALIFGALFFAVGTTVGVLLCQHRRRFEAEKRLALAAGTIRAASAHADCCSSSIDNLHLSAGAATVDEKHYTLAPYHQNNFITSTAAAFPSPPAPSSSHNSQKSVAKIWRRPLPPAPLLPPSADGTFYHQNQMPAAHHYYSVQEMKINL</sequence>
<dbReference type="InterPro" id="IPR020894">
    <property type="entry name" value="Cadherin_CS"/>
</dbReference>
<keyword evidence="2" id="KW-0677">Repeat</keyword>
<dbReference type="PANTHER" id="PTHR24027:SF442">
    <property type="entry name" value="PROTOCADHERIN-15 ISOFORM X1"/>
    <property type="match status" value="1"/>
</dbReference>
<dbReference type="Proteomes" id="UP001620626">
    <property type="component" value="Unassembled WGS sequence"/>
</dbReference>
<dbReference type="Gene3D" id="2.60.40.60">
    <property type="entry name" value="Cadherins"/>
    <property type="match status" value="2"/>
</dbReference>
<evidence type="ECO:0000256" key="7">
    <source>
        <dbReference type="SAM" id="Phobius"/>
    </source>
</evidence>
<evidence type="ECO:0000313" key="10">
    <source>
        <dbReference type="Proteomes" id="UP001620626"/>
    </source>
</evidence>
<protein>
    <recommendedName>
        <fullName evidence="8">Cadherin domain-containing protein</fullName>
    </recommendedName>
</protein>
<keyword evidence="10" id="KW-1185">Reference proteome</keyword>
<accession>A0ABD2LBW1</accession>
<feature type="transmembrane region" description="Helical" evidence="7">
    <location>
        <begin position="1545"/>
        <end position="1569"/>
    </location>
</feature>
<evidence type="ECO:0000256" key="3">
    <source>
        <dbReference type="ARBA" id="ARBA00022837"/>
    </source>
</evidence>
<dbReference type="InterPro" id="IPR002126">
    <property type="entry name" value="Cadherin-like_dom"/>
</dbReference>
<keyword evidence="7" id="KW-0812">Transmembrane</keyword>
<dbReference type="PANTHER" id="PTHR24027">
    <property type="entry name" value="CADHERIN-23"/>
    <property type="match status" value="1"/>
</dbReference>
<dbReference type="EMBL" id="JBICBT010000465">
    <property type="protein sequence ID" value="KAL3112681.1"/>
    <property type="molecule type" value="Genomic_DNA"/>
</dbReference>
<feature type="region of interest" description="Disordered" evidence="6">
    <location>
        <begin position="427"/>
        <end position="457"/>
    </location>
</feature>
<name>A0ABD2LBW1_9BILA</name>
<gene>
    <name evidence="9" type="ORF">niasHT_013717</name>
</gene>
<evidence type="ECO:0000259" key="8">
    <source>
        <dbReference type="PROSITE" id="PS50268"/>
    </source>
</evidence>
<comment type="caution">
    <text evidence="9">The sequence shown here is derived from an EMBL/GenBank/DDBJ whole genome shotgun (WGS) entry which is preliminary data.</text>
</comment>
<keyword evidence="3 5" id="KW-0106">Calcium</keyword>
<feature type="domain" description="Cadherin" evidence="8">
    <location>
        <begin position="1294"/>
        <end position="1419"/>
    </location>
</feature>
<dbReference type="CDD" id="cd11304">
    <property type="entry name" value="Cadherin_repeat"/>
    <property type="match status" value="2"/>
</dbReference>
<evidence type="ECO:0000256" key="5">
    <source>
        <dbReference type="PROSITE-ProRule" id="PRU00043"/>
    </source>
</evidence>